<dbReference type="OrthoDB" id="9810761at2"/>
<evidence type="ECO:0000256" key="1">
    <source>
        <dbReference type="ARBA" id="ARBA00006611"/>
    </source>
</evidence>
<dbReference type="Gene3D" id="3.30.450.90">
    <property type="match status" value="1"/>
</dbReference>
<dbReference type="SUPFAM" id="SSF52540">
    <property type="entry name" value="P-loop containing nucleoside triphosphate hydrolases"/>
    <property type="match status" value="1"/>
</dbReference>
<dbReference type="Gene3D" id="3.40.50.300">
    <property type="entry name" value="P-loop containing nucleotide triphosphate hydrolases"/>
    <property type="match status" value="1"/>
</dbReference>
<evidence type="ECO:0000313" key="4">
    <source>
        <dbReference type="Proteomes" id="UP000009102"/>
    </source>
</evidence>
<dbReference type="RefSeq" id="WP_012824484.1">
    <property type="nucleotide sequence ID" value="NC_013422.1"/>
</dbReference>
<dbReference type="AlphaFoldDB" id="D0L177"/>
<dbReference type="KEGG" id="hna:Hneap_1622"/>
<proteinExistence type="inferred from homology"/>
<dbReference type="InterPro" id="IPR001482">
    <property type="entry name" value="T2SS/T4SS_dom"/>
</dbReference>
<feature type="domain" description="Bacterial type II secretion system protein E" evidence="2">
    <location>
        <begin position="166"/>
        <end position="315"/>
    </location>
</feature>
<dbReference type="InterPro" id="IPR050921">
    <property type="entry name" value="T4SS_GSP_E_ATPase"/>
</dbReference>
<comment type="similarity">
    <text evidence="1">Belongs to the GSP E family.</text>
</comment>
<dbReference type="PANTHER" id="PTHR30486:SF6">
    <property type="entry name" value="TYPE IV PILUS RETRACTATION ATPASE PILT"/>
    <property type="match status" value="1"/>
</dbReference>
<dbReference type="CDD" id="cd01130">
    <property type="entry name" value="VirB11-like_ATPase"/>
    <property type="match status" value="1"/>
</dbReference>
<protein>
    <submittedName>
        <fullName evidence="3">P-type conjugative transfer ATPase TrbB</fullName>
    </submittedName>
</protein>
<dbReference type="HOGENOM" id="CLU_005379_3_0_6"/>
<evidence type="ECO:0000259" key="2">
    <source>
        <dbReference type="Pfam" id="PF00437"/>
    </source>
</evidence>
<sequence>MLDEVTQRRLLEKLEREGGEVFISALRNPDVIEVMRNSDGRLWADFSGVGMKCLGEMAASRAESILSTCASMLGTALTRESPILEGEFPLDGSRLQGLVPPLSSTAVFAIRKKALKVFTLADYIERGILAEHSAEPHDFLSPIVSSMQSHAADWLNLALSTRLESAIREKMNILVVGGTGSGKTTLANALLHSLSEQCPHDRIVAIEDTMELQVRVENAVLLRASEQVPMSRLLRATMRLRPDRIIVGEVRGGEAYTLLKSWNSGHPGGLATIHANSAEEGLDKLSQYIFEAPDARNFSHDMVGRMIASTVNVVVFIERTSMAPGRQVKQVVRVRGFKDGRFVFEG</sequence>
<dbReference type="Proteomes" id="UP000009102">
    <property type="component" value="Chromosome"/>
</dbReference>
<dbReference type="EMBL" id="CP001801">
    <property type="protein sequence ID" value="ACX96450.1"/>
    <property type="molecule type" value="Genomic_DNA"/>
</dbReference>
<dbReference type="STRING" id="555778.Hneap_1622"/>
<dbReference type="Pfam" id="PF00437">
    <property type="entry name" value="T2SSE"/>
    <property type="match status" value="1"/>
</dbReference>
<dbReference type="PANTHER" id="PTHR30486">
    <property type="entry name" value="TWITCHING MOTILITY PROTEIN PILT"/>
    <property type="match status" value="1"/>
</dbReference>
<dbReference type="InterPro" id="IPR027417">
    <property type="entry name" value="P-loop_NTPase"/>
</dbReference>
<evidence type="ECO:0000313" key="3">
    <source>
        <dbReference type="EMBL" id="ACX96450.1"/>
    </source>
</evidence>
<keyword evidence="4" id="KW-1185">Reference proteome</keyword>
<accession>D0L177</accession>
<organism evidence="3 4">
    <name type="scientific">Halothiobacillus neapolitanus (strain ATCC 23641 / DSM 15147 / CIP 104769 / NCIMB 8539 / c2)</name>
    <name type="common">Thiobacillus neapolitanus</name>
    <dbReference type="NCBI Taxonomy" id="555778"/>
    <lineage>
        <taxon>Bacteria</taxon>
        <taxon>Pseudomonadati</taxon>
        <taxon>Pseudomonadota</taxon>
        <taxon>Gammaproteobacteria</taxon>
        <taxon>Chromatiales</taxon>
        <taxon>Halothiobacillaceae</taxon>
        <taxon>Halothiobacillus</taxon>
    </lineage>
</organism>
<reference evidence="3 4" key="1">
    <citation type="submission" date="2009-10" db="EMBL/GenBank/DDBJ databases">
        <title>Complete sequence of Halothiobacillus neapolitanus c2.</title>
        <authorList>
            <consortium name="US DOE Joint Genome Institute"/>
            <person name="Lucas S."/>
            <person name="Copeland A."/>
            <person name="Lapidus A."/>
            <person name="Glavina del Rio T."/>
            <person name="Tice H."/>
            <person name="Bruce D."/>
            <person name="Goodwin L."/>
            <person name="Pitluck S."/>
            <person name="Davenport K."/>
            <person name="Brettin T."/>
            <person name="Detter J.C."/>
            <person name="Han C."/>
            <person name="Tapia R."/>
            <person name="Larimer F."/>
            <person name="Land M."/>
            <person name="Hauser L."/>
            <person name="Kyrpides N."/>
            <person name="Mikhailova N."/>
            <person name="Kerfeld C."/>
            <person name="Cannon G."/>
            <person name="Heinhort S."/>
        </authorList>
    </citation>
    <scope>NUCLEOTIDE SEQUENCE [LARGE SCALE GENOMIC DNA]</scope>
    <source>
        <strain evidence="4">ATCC 23641 / c2</strain>
    </source>
</reference>
<gene>
    <name evidence="3" type="ordered locus">Hneap_1622</name>
</gene>
<dbReference type="eggNOG" id="COG4962">
    <property type="taxonomic scope" value="Bacteria"/>
</dbReference>
<name>D0L177_HALNC</name>
<dbReference type="GO" id="GO:0016887">
    <property type="term" value="F:ATP hydrolysis activity"/>
    <property type="evidence" value="ECO:0007669"/>
    <property type="project" value="InterPro"/>
</dbReference>